<dbReference type="InterPro" id="IPR045865">
    <property type="entry name" value="ACT-like_dom_sf"/>
</dbReference>
<dbReference type="PANTHER" id="PTHR39199">
    <property type="entry name" value="BLR5128 PROTEIN"/>
    <property type="match status" value="1"/>
</dbReference>
<feature type="domain" description="DUF2241" evidence="1">
    <location>
        <begin position="13"/>
        <end position="83"/>
    </location>
</feature>
<dbReference type="EMBL" id="CP042912">
    <property type="protein sequence ID" value="QEG23296.1"/>
    <property type="molecule type" value="Genomic_DNA"/>
</dbReference>
<keyword evidence="4" id="KW-1185">Reference proteome</keyword>
<protein>
    <submittedName>
        <fullName evidence="3">ACT domain protein</fullName>
    </submittedName>
</protein>
<evidence type="ECO:0000313" key="4">
    <source>
        <dbReference type="Proteomes" id="UP000322214"/>
    </source>
</evidence>
<gene>
    <name evidence="3" type="ORF">MFFC18_31920</name>
</gene>
<dbReference type="PANTHER" id="PTHR39199:SF1">
    <property type="entry name" value="BLR5128 PROTEIN"/>
    <property type="match status" value="1"/>
</dbReference>
<dbReference type="InterPro" id="IPR018717">
    <property type="entry name" value="DUF2241"/>
</dbReference>
<dbReference type="Pfam" id="PF13840">
    <property type="entry name" value="ACT_7"/>
    <property type="match status" value="1"/>
</dbReference>
<dbReference type="STRING" id="980251.GCA_001642875_00587"/>
<dbReference type="Pfam" id="PF10000">
    <property type="entry name" value="ACT_3"/>
    <property type="match status" value="1"/>
</dbReference>
<dbReference type="AlphaFoldDB" id="A0A5B9PF87"/>
<evidence type="ECO:0000259" key="1">
    <source>
        <dbReference type="Pfam" id="PF10000"/>
    </source>
</evidence>
<sequence>MCTVALQFKAHMNGISDLATLLATLAPVLDPECYVFVSRPTAVYGDGVELEPIASVAEVEGLTLIVRKEMANASGDTYDGEFRRIGLTVHSDLHAVGLTAAIATAFSQEGISANVVAGFYHDHIFVPAERSADAMIVLSQLADQNQ</sequence>
<dbReference type="Proteomes" id="UP000322214">
    <property type="component" value="Chromosome"/>
</dbReference>
<evidence type="ECO:0000313" key="3">
    <source>
        <dbReference type="EMBL" id="QEG23296.1"/>
    </source>
</evidence>
<dbReference type="KEGG" id="mff:MFFC18_31920"/>
<name>A0A5B9PF87_9BACT</name>
<reference evidence="3 4" key="1">
    <citation type="submission" date="2019-08" db="EMBL/GenBank/DDBJ databases">
        <title>Deep-cultivation of Planctomycetes and their phenomic and genomic characterization uncovers novel biology.</title>
        <authorList>
            <person name="Wiegand S."/>
            <person name="Jogler M."/>
            <person name="Boedeker C."/>
            <person name="Pinto D."/>
            <person name="Vollmers J."/>
            <person name="Rivas-Marin E."/>
            <person name="Kohn T."/>
            <person name="Peeters S.H."/>
            <person name="Heuer A."/>
            <person name="Rast P."/>
            <person name="Oberbeckmann S."/>
            <person name="Bunk B."/>
            <person name="Jeske O."/>
            <person name="Meyerdierks A."/>
            <person name="Storesund J.E."/>
            <person name="Kallscheuer N."/>
            <person name="Luecker S."/>
            <person name="Lage O.M."/>
            <person name="Pohl T."/>
            <person name="Merkel B.J."/>
            <person name="Hornburger P."/>
            <person name="Mueller R.-W."/>
            <person name="Bruemmer F."/>
            <person name="Labrenz M."/>
            <person name="Spormann A.M."/>
            <person name="Op den Camp H."/>
            <person name="Overmann J."/>
            <person name="Amann R."/>
            <person name="Jetten M.S.M."/>
            <person name="Mascher T."/>
            <person name="Medema M.H."/>
            <person name="Devos D.P."/>
            <person name="Kaster A.-K."/>
            <person name="Ovreas L."/>
            <person name="Rohde M."/>
            <person name="Galperin M.Y."/>
            <person name="Jogler C."/>
        </authorList>
    </citation>
    <scope>NUCLEOTIDE SEQUENCE [LARGE SCALE GENOMIC DNA]</scope>
    <source>
        <strain evidence="3 4">FC18</strain>
    </source>
</reference>
<dbReference type="Gene3D" id="3.30.2130.10">
    <property type="entry name" value="VC0802-like"/>
    <property type="match status" value="1"/>
</dbReference>
<dbReference type="InterPro" id="IPR027795">
    <property type="entry name" value="CASTOR_ACT_dom"/>
</dbReference>
<organism evidence="3 4">
    <name type="scientific">Mariniblastus fucicola</name>
    <dbReference type="NCBI Taxonomy" id="980251"/>
    <lineage>
        <taxon>Bacteria</taxon>
        <taxon>Pseudomonadati</taxon>
        <taxon>Planctomycetota</taxon>
        <taxon>Planctomycetia</taxon>
        <taxon>Pirellulales</taxon>
        <taxon>Pirellulaceae</taxon>
        <taxon>Mariniblastus</taxon>
    </lineage>
</organism>
<proteinExistence type="predicted"/>
<evidence type="ECO:0000259" key="2">
    <source>
        <dbReference type="Pfam" id="PF13840"/>
    </source>
</evidence>
<feature type="domain" description="CASTOR ACT" evidence="2">
    <location>
        <begin position="87"/>
        <end position="139"/>
    </location>
</feature>
<accession>A0A5B9PF87</accession>
<dbReference type="SUPFAM" id="SSF55021">
    <property type="entry name" value="ACT-like"/>
    <property type="match status" value="2"/>
</dbReference>